<feature type="binding site" evidence="5">
    <location>
        <position position="244"/>
    </location>
    <ligand>
        <name>substrate</name>
    </ligand>
</feature>
<evidence type="ECO:0000256" key="2">
    <source>
        <dbReference type="ARBA" id="ARBA00022605"/>
    </source>
</evidence>
<dbReference type="OrthoDB" id="9772423at2"/>
<feature type="active site" description="Acyl-thioester intermediate" evidence="5 6">
    <location>
        <position position="141"/>
    </location>
</feature>
<keyword evidence="3 5" id="KW-0808">Transferase</keyword>
<comment type="subcellular location">
    <subcellularLocation>
        <location evidence="5">Cytoplasm</location>
    </subcellularLocation>
</comment>
<keyword evidence="5" id="KW-0486">Methionine biosynthesis</keyword>
<dbReference type="PANTHER" id="PTHR20919:SF0">
    <property type="entry name" value="HOMOSERINE O-SUCCINYLTRANSFERASE"/>
    <property type="match status" value="1"/>
</dbReference>
<reference evidence="7 8" key="1">
    <citation type="submission" date="2018-04" db="EMBL/GenBank/DDBJ databases">
        <title>Novel Campyloabacter and Helicobacter Species and Strains.</title>
        <authorList>
            <person name="Mannion A.J."/>
            <person name="Shen Z."/>
            <person name="Fox J.G."/>
        </authorList>
    </citation>
    <scope>NUCLEOTIDE SEQUENCE [LARGE SCALE GENOMIC DNA]</scope>
    <source>
        <strain evidence="7 8">MIT 98-6070</strain>
    </source>
</reference>
<feature type="binding site" evidence="5">
    <location>
        <position position="162"/>
    </location>
    <ligand>
        <name>substrate</name>
    </ligand>
</feature>
<dbReference type="SUPFAM" id="SSF52317">
    <property type="entry name" value="Class I glutamine amidotransferase-like"/>
    <property type="match status" value="1"/>
</dbReference>
<comment type="similarity">
    <text evidence="5">Belongs to the MetA family.</text>
</comment>
<accession>A0A3D8I475</accession>
<dbReference type="InterPro" id="IPR005697">
    <property type="entry name" value="HST_MetA"/>
</dbReference>
<keyword evidence="2 5" id="KW-0028">Amino-acid biosynthesis</keyword>
<dbReference type="HAMAP" id="MF_00295">
    <property type="entry name" value="MetA_acyltransf"/>
    <property type="match status" value="1"/>
</dbReference>
<comment type="pathway">
    <text evidence="5">Amino-acid biosynthesis; L-methionine biosynthesis via de novo pathway; O-acetyl-L-homoserine from L-homoserine: step 1/1.</text>
</comment>
<proteinExistence type="inferred from homology"/>
<gene>
    <name evidence="5" type="primary">metAA</name>
    <name evidence="7" type="ORF">CQA63_06520</name>
</gene>
<name>A0A3D8I475_9HELI</name>
<dbReference type="GO" id="GO:0004414">
    <property type="term" value="F:homoserine O-acetyltransferase activity"/>
    <property type="evidence" value="ECO:0007669"/>
    <property type="project" value="UniProtKB-EC"/>
</dbReference>
<keyword evidence="8" id="KW-1185">Reference proteome</keyword>
<dbReference type="EMBL" id="NXLR01000011">
    <property type="protein sequence ID" value="RDU59554.1"/>
    <property type="molecule type" value="Genomic_DNA"/>
</dbReference>
<keyword evidence="1 5" id="KW-0963">Cytoplasm</keyword>
<comment type="caution">
    <text evidence="7">The sequence shown here is derived from an EMBL/GenBank/DDBJ whole genome shotgun (WGS) entry which is preliminary data.</text>
</comment>
<protein>
    <recommendedName>
        <fullName evidence="5">Homoserine O-acetyltransferase</fullName>
        <shortName evidence="5">HAT</shortName>
        <ecNumber evidence="5">2.3.1.31</ecNumber>
    </recommendedName>
    <alternativeName>
        <fullName evidence="5">Homoserine transacetylase</fullName>
        <shortName evidence="5">HTA</shortName>
    </alternativeName>
</protein>
<evidence type="ECO:0000256" key="4">
    <source>
        <dbReference type="ARBA" id="ARBA00023315"/>
    </source>
</evidence>
<evidence type="ECO:0000256" key="3">
    <source>
        <dbReference type="ARBA" id="ARBA00022679"/>
    </source>
</evidence>
<dbReference type="RefSeq" id="WP_104699739.1">
    <property type="nucleotide sequence ID" value="NZ_FZPP01000014.1"/>
</dbReference>
<dbReference type="NCBIfam" id="TIGR01001">
    <property type="entry name" value="metA"/>
    <property type="match status" value="1"/>
</dbReference>
<dbReference type="Pfam" id="PF04204">
    <property type="entry name" value="HTS"/>
    <property type="match status" value="1"/>
</dbReference>
<dbReference type="PANTHER" id="PTHR20919">
    <property type="entry name" value="HOMOSERINE O-SUCCINYLTRANSFERASE"/>
    <property type="match status" value="1"/>
</dbReference>
<feature type="site" description="Important for acyl-CoA specificity" evidence="5">
    <location>
        <position position="110"/>
    </location>
</feature>
<dbReference type="InterPro" id="IPR033752">
    <property type="entry name" value="MetA_family"/>
</dbReference>
<organism evidence="7 8">
    <name type="scientific">Helicobacter marmotae</name>
    <dbReference type="NCBI Taxonomy" id="152490"/>
    <lineage>
        <taxon>Bacteria</taxon>
        <taxon>Pseudomonadati</taxon>
        <taxon>Campylobacterota</taxon>
        <taxon>Epsilonproteobacteria</taxon>
        <taxon>Campylobacterales</taxon>
        <taxon>Helicobacteraceae</taxon>
        <taxon>Helicobacter</taxon>
    </lineage>
</organism>
<comment type="function">
    <text evidence="5">Transfers an acetyl group from acetyl-CoA to L-homoserine, forming acetyl-L-homoserine.</text>
</comment>
<feature type="active site" description="Proton acceptor" evidence="5">
    <location>
        <position position="230"/>
    </location>
</feature>
<evidence type="ECO:0000256" key="1">
    <source>
        <dbReference type="ARBA" id="ARBA00022490"/>
    </source>
</evidence>
<feature type="site" description="Important for substrate specificity" evidence="5">
    <location>
        <position position="190"/>
    </location>
</feature>
<feature type="active site" evidence="5">
    <location>
        <position position="232"/>
    </location>
</feature>
<evidence type="ECO:0000313" key="8">
    <source>
        <dbReference type="Proteomes" id="UP000256599"/>
    </source>
</evidence>
<dbReference type="AlphaFoldDB" id="A0A3D8I475"/>
<dbReference type="Proteomes" id="UP000256599">
    <property type="component" value="Unassembled WGS sequence"/>
</dbReference>
<evidence type="ECO:0000256" key="6">
    <source>
        <dbReference type="PIRSR" id="PIRSR000450-1"/>
    </source>
</evidence>
<comment type="catalytic activity">
    <reaction evidence="5">
        <text>L-homoserine + acetyl-CoA = O-acetyl-L-homoserine + CoA</text>
        <dbReference type="Rhea" id="RHEA:13701"/>
        <dbReference type="ChEBI" id="CHEBI:57287"/>
        <dbReference type="ChEBI" id="CHEBI:57288"/>
        <dbReference type="ChEBI" id="CHEBI:57476"/>
        <dbReference type="ChEBI" id="CHEBI:57716"/>
        <dbReference type="EC" id="2.3.1.31"/>
    </reaction>
</comment>
<dbReference type="GO" id="GO:0005737">
    <property type="term" value="C:cytoplasm"/>
    <property type="evidence" value="ECO:0007669"/>
    <property type="project" value="UniProtKB-SubCell"/>
</dbReference>
<keyword evidence="4 5" id="KW-0012">Acyltransferase</keyword>
<dbReference type="GO" id="GO:0008899">
    <property type="term" value="F:homoserine O-succinyltransferase activity"/>
    <property type="evidence" value="ECO:0007669"/>
    <property type="project" value="UniProtKB-UniRule"/>
</dbReference>
<sequence length="293" mass="33295">MPLIIPRDIPAFELLKSHAFVIDTQRAQHQDIRTLEVLIINLMPIKIETENQILSLLANSPLQVNITLLSTASYVGSNTSKSHLERFYVNFSDILGRNFDGAIVTGAPVEHLAYEEVAYWEELKQIMDYLKAHCTSTLYLCWGAMAGLYHFHKIPKVALSAKAFGIFEHRIITQDSLLTGVDEIVKMPHSRHSGIDEKSVRASGLKILLEGEESGISALRDEKDYFILAHPEYAKDTLLLEYERDKQKGLDIAKPLYYFNERGEVVLSWKSSASVMFSNWLNFSVYQNTPFVL</sequence>
<evidence type="ECO:0000313" key="7">
    <source>
        <dbReference type="EMBL" id="RDU59554.1"/>
    </source>
</evidence>
<dbReference type="UniPathway" id="UPA00051">
    <property type="reaction ID" value="UER00074"/>
</dbReference>
<dbReference type="Gene3D" id="3.40.50.880">
    <property type="match status" value="1"/>
</dbReference>
<feature type="binding site" evidence="5">
    <location>
        <position position="190"/>
    </location>
    <ligand>
        <name>substrate</name>
    </ligand>
</feature>
<comment type="caution">
    <text evidence="5">Lacks conserved residue(s) required for the propagation of feature annotation.</text>
</comment>
<dbReference type="GO" id="GO:0019281">
    <property type="term" value="P:L-methionine biosynthetic process from homoserine via O-succinyl-L-homoserine and cystathionine"/>
    <property type="evidence" value="ECO:0007669"/>
    <property type="project" value="InterPro"/>
</dbReference>
<dbReference type="PIRSF" id="PIRSF000450">
    <property type="entry name" value="H_ser_succinyltr"/>
    <property type="match status" value="1"/>
</dbReference>
<dbReference type="EC" id="2.3.1.31" evidence="5"/>
<evidence type="ECO:0000256" key="5">
    <source>
        <dbReference type="HAMAP-Rule" id="MF_00295"/>
    </source>
</evidence>
<dbReference type="CDD" id="cd03131">
    <property type="entry name" value="GATase1_HTS"/>
    <property type="match status" value="1"/>
</dbReference>
<dbReference type="InterPro" id="IPR029062">
    <property type="entry name" value="Class_I_gatase-like"/>
</dbReference>